<dbReference type="NCBIfam" id="TIGR00345">
    <property type="entry name" value="GET3_arsA_TRC40"/>
    <property type="match status" value="1"/>
</dbReference>
<feature type="region of interest" description="Disordered" evidence="2">
    <location>
        <begin position="1"/>
        <end position="21"/>
    </location>
</feature>
<feature type="region of interest" description="Disordered" evidence="2">
    <location>
        <begin position="286"/>
        <end position="307"/>
    </location>
</feature>
<dbReference type="PANTHER" id="PTHR10803:SF3">
    <property type="entry name" value="ATPASE GET3"/>
    <property type="match status" value="1"/>
</dbReference>
<dbReference type="InterPro" id="IPR025723">
    <property type="entry name" value="ArsA/GET3_ATPase-like"/>
</dbReference>
<keyword evidence="5" id="KW-1185">Reference proteome</keyword>
<evidence type="ECO:0000313" key="4">
    <source>
        <dbReference type="EMBL" id="WRP13878.1"/>
    </source>
</evidence>
<dbReference type="RefSeq" id="WP_324668138.1">
    <property type="nucleotide sequence ID" value="NZ_CP141614.1"/>
</dbReference>
<dbReference type="SUPFAM" id="SSF52540">
    <property type="entry name" value="P-loop containing nucleoside triphosphate hydrolases"/>
    <property type="match status" value="1"/>
</dbReference>
<evidence type="ECO:0000259" key="3">
    <source>
        <dbReference type="SMART" id="SM00382"/>
    </source>
</evidence>
<dbReference type="EMBL" id="CP141614">
    <property type="protein sequence ID" value="WRP13878.1"/>
    <property type="molecule type" value="Genomic_DNA"/>
</dbReference>
<accession>A0ABZ1BMU0</accession>
<reference evidence="5" key="1">
    <citation type="submission" date="2023-12" db="EMBL/GenBank/DDBJ databases">
        <title>Novel isolates from deep terrestrial aquifers shed light on the physiology and ecology of the class Limnochordia.</title>
        <authorList>
            <person name="Karnachuk O.V."/>
            <person name="Lukina A.P."/>
            <person name="Avakyan M.R."/>
            <person name="Kadnikov V."/>
            <person name="Begmatov S."/>
            <person name="Beletsky A.V."/>
            <person name="Mardanov A.V."/>
            <person name="Ravin N.V."/>
        </authorList>
    </citation>
    <scope>NUCLEOTIDE SEQUENCE [LARGE SCALE GENOMIC DNA]</scope>
    <source>
        <strain evidence="5">LN</strain>
    </source>
</reference>
<protein>
    <submittedName>
        <fullName evidence="4">TRC40/GET3/ArsA family transport-energizing ATPase</fullName>
    </submittedName>
</protein>
<evidence type="ECO:0000313" key="5">
    <source>
        <dbReference type="Proteomes" id="UP001333102"/>
    </source>
</evidence>
<dbReference type="CDD" id="cd02035">
    <property type="entry name" value="ArsA"/>
    <property type="match status" value="1"/>
</dbReference>
<dbReference type="InterPro" id="IPR027417">
    <property type="entry name" value="P-loop_NTPase"/>
</dbReference>
<dbReference type="Gene3D" id="3.40.50.300">
    <property type="entry name" value="P-loop containing nucleotide triphosphate hydrolases"/>
    <property type="match status" value="1"/>
</dbReference>
<comment type="similarity">
    <text evidence="1">Belongs to the arsA ATPase family.</text>
</comment>
<dbReference type="PANTHER" id="PTHR10803">
    <property type="entry name" value="ARSENICAL PUMP-DRIVING ATPASE ARSENITE-TRANSLOCATING ATPASE"/>
    <property type="match status" value="1"/>
</dbReference>
<organism evidence="4 5">
    <name type="scientific">Geochorda subterranea</name>
    <dbReference type="NCBI Taxonomy" id="3109564"/>
    <lineage>
        <taxon>Bacteria</taxon>
        <taxon>Bacillati</taxon>
        <taxon>Bacillota</taxon>
        <taxon>Limnochordia</taxon>
        <taxon>Limnochordales</taxon>
        <taxon>Geochordaceae</taxon>
        <taxon>Geochorda</taxon>
    </lineage>
</organism>
<name>A0ABZ1BMU0_9FIRM</name>
<feature type="domain" description="AAA+ ATPase" evidence="3">
    <location>
        <begin position="20"/>
        <end position="238"/>
    </location>
</feature>
<evidence type="ECO:0000256" key="1">
    <source>
        <dbReference type="ARBA" id="ARBA00011040"/>
    </source>
</evidence>
<dbReference type="Pfam" id="PF02374">
    <property type="entry name" value="ArsA_ATPase"/>
    <property type="match status" value="1"/>
</dbReference>
<evidence type="ECO:0000256" key="2">
    <source>
        <dbReference type="SAM" id="MobiDB-lite"/>
    </source>
</evidence>
<gene>
    <name evidence="4" type="ORF">VLY81_10600</name>
</gene>
<proteinExistence type="inferred from homology"/>
<dbReference type="SMART" id="SM00382">
    <property type="entry name" value="AAA"/>
    <property type="match status" value="1"/>
</dbReference>
<dbReference type="InterPro" id="IPR016300">
    <property type="entry name" value="ATPase_ArsA/GET3"/>
</dbReference>
<dbReference type="InterPro" id="IPR003593">
    <property type="entry name" value="AAA+_ATPase"/>
</dbReference>
<dbReference type="Proteomes" id="UP001333102">
    <property type="component" value="Chromosome"/>
</dbReference>
<sequence length="341" mass="36563">MLETLARGGRGGEGADAAGEPPLLLTVGKGGTGKTTVAAAMAVALAERGLQVLIASIDPAHNLGDVLETPLHGEPTAVGPSGRLWAVEVDMERALDRYLERQSAELKAAYRYLQAFNLDGYLDTLRHSPGVEEQAAIEEVARLLETARVHHADLLVIDTPPTGLTLRVLALPSVSVRWAQHLGLVRRALLERRDALERVLGPQRAVVGGEEVELPSREDRDPIGRILRDFRAEMEALERRLRDRARCGVVVVRNEDRLSLFETARALEGLAAFEIPVAMTVVNKAGAGPPSQGHGDGALPAGGRASEPYPVRHVPVQSPEPIGLEALRRVAAHLLPGAEPS</sequence>